<name>A0A1R1MNH4_9BACT</name>
<dbReference type="GO" id="GO:0016491">
    <property type="term" value="F:oxidoreductase activity"/>
    <property type="evidence" value="ECO:0007669"/>
    <property type="project" value="UniProtKB-KW"/>
</dbReference>
<feature type="compositionally biased region" description="Polar residues" evidence="2">
    <location>
        <begin position="167"/>
        <end position="180"/>
    </location>
</feature>
<dbReference type="PANTHER" id="PTHR42897:SF2">
    <property type="entry name" value="PYRUVATE SYNTHASE SUBUNIT PORB"/>
    <property type="match status" value="1"/>
</dbReference>
<protein>
    <submittedName>
        <fullName evidence="4">Pyruvate ferredoxin oxidoreductase</fullName>
    </submittedName>
</protein>
<accession>A0A1R1MNH4</accession>
<dbReference type="AlphaFoldDB" id="A0A1R1MNH4"/>
<feature type="domain" description="Thiamine pyrophosphate enzyme TPP-binding" evidence="3">
    <location>
        <begin position="67"/>
        <end position="236"/>
    </location>
</feature>
<dbReference type="EMBL" id="MOEN01000001">
    <property type="protein sequence ID" value="OMH41313.1"/>
    <property type="molecule type" value="Genomic_DNA"/>
</dbReference>
<keyword evidence="4" id="KW-0670">Pyruvate</keyword>
<dbReference type="InterPro" id="IPR011766">
    <property type="entry name" value="TPP_enzyme_TPP-bd"/>
</dbReference>
<dbReference type="InterPro" id="IPR051479">
    <property type="entry name" value="PorB-like"/>
</dbReference>
<dbReference type="STRING" id="1914305.BLW93_00035"/>
<dbReference type="SUPFAM" id="SSF52518">
    <property type="entry name" value="Thiamin diphosphate-binding fold (THDP-binding)"/>
    <property type="match status" value="1"/>
</dbReference>
<reference evidence="4 5" key="1">
    <citation type="submission" date="2016-10" db="EMBL/GenBank/DDBJ databases">
        <title>Genome sequence of a sulfur-reducing bacterium Desulfurobacterium indicum K6013.</title>
        <authorList>
            <person name="Cao J."/>
            <person name="Shao Z."/>
            <person name="Alain K."/>
            <person name="Jebbar M."/>
        </authorList>
    </citation>
    <scope>NUCLEOTIDE SEQUENCE [LARGE SCALE GENOMIC DNA]</scope>
    <source>
        <strain evidence="4 5">K6013</strain>
    </source>
</reference>
<organism evidence="4 5">
    <name type="scientific">Desulfurobacterium indicum</name>
    <dbReference type="NCBI Taxonomy" id="1914305"/>
    <lineage>
        <taxon>Bacteria</taxon>
        <taxon>Pseudomonadati</taxon>
        <taxon>Aquificota</taxon>
        <taxon>Aquificia</taxon>
        <taxon>Desulfurobacteriales</taxon>
        <taxon>Desulfurobacteriaceae</taxon>
        <taxon>Desulfurobacterium</taxon>
    </lineage>
</organism>
<evidence type="ECO:0000313" key="4">
    <source>
        <dbReference type="EMBL" id="OMH41313.1"/>
    </source>
</evidence>
<dbReference type="GO" id="GO:0044281">
    <property type="term" value="P:small molecule metabolic process"/>
    <property type="evidence" value="ECO:0007669"/>
    <property type="project" value="UniProtKB-ARBA"/>
</dbReference>
<evidence type="ECO:0000256" key="1">
    <source>
        <dbReference type="ARBA" id="ARBA00023002"/>
    </source>
</evidence>
<dbReference type="InterPro" id="IPR029061">
    <property type="entry name" value="THDP-binding"/>
</dbReference>
<dbReference type="RefSeq" id="WP_076712063.1">
    <property type="nucleotide sequence ID" value="NZ_MOEN01000001.1"/>
</dbReference>
<feature type="region of interest" description="Disordered" evidence="2">
    <location>
        <begin position="167"/>
        <end position="189"/>
    </location>
</feature>
<dbReference type="CDD" id="cd03376">
    <property type="entry name" value="TPP_PFOR_porB_like"/>
    <property type="match status" value="1"/>
</dbReference>
<proteinExistence type="predicted"/>
<dbReference type="Pfam" id="PF02775">
    <property type="entry name" value="TPP_enzyme_C"/>
    <property type="match status" value="1"/>
</dbReference>
<keyword evidence="5" id="KW-1185">Reference proteome</keyword>
<dbReference type="Proteomes" id="UP000187408">
    <property type="component" value="Unassembled WGS sequence"/>
</dbReference>
<evidence type="ECO:0000313" key="5">
    <source>
        <dbReference type="Proteomes" id="UP000187408"/>
    </source>
</evidence>
<gene>
    <name evidence="4" type="ORF">BLW93_00035</name>
</gene>
<evidence type="ECO:0000256" key="2">
    <source>
        <dbReference type="SAM" id="MobiDB-lite"/>
    </source>
</evidence>
<dbReference type="PANTHER" id="PTHR42897">
    <property type="entry name" value="PYRUVATE SYNTHASE SUBUNIT PORB"/>
    <property type="match status" value="1"/>
</dbReference>
<dbReference type="GO" id="GO:0030976">
    <property type="term" value="F:thiamine pyrophosphate binding"/>
    <property type="evidence" value="ECO:0007669"/>
    <property type="project" value="InterPro"/>
</dbReference>
<keyword evidence="1" id="KW-0560">Oxidoreductase</keyword>
<dbReference type="Gene3D" id="3.40.50.970">
    <property type="match status" value="2"/>
</dbReference>
<dbReference type="OrthoDB" id="9794954at2"/>
<comment type="caution">
    <text evidence="4">The sequence shown here is derived from an EMBL/GenBank/DDBJ whole genome shotgun (WGS) entry which is preliminary data.</text>
</comment>
<evidence type="ECO:0000259" key="3">
    <source>
        <dbReference type="Pfam" id="PF02775"/>
    </source>
</evidence>
<sequence length="328" mass="36754">MAQVSDKPKFVTKGEIKVPPIRDLTDSREGIAPGHRLCTGCVAGIILRQMFMAAEAAGYTLVIANATGCVEVCTSIYPHTSWKVPWIHNAFENAAATISGVEAAYKALKRKGMLPSDKKVKFVALGGDGGTYDIGFQSLSGALERGHDFIYVCYDNEAYMNTGIQRSSATPRHAATTTQPAGKVIPGKPQPKKWMPEIAAAHGIPYVAQAAPSHFNDFMRKFIKALNTKGPSYLNVFCTCPRGWRAKEEEGILISRLAVETNYWPLFEVEDGKWKINYKPKERKPIEEFLKKQGRFKHMFKPGNEYLIKELQEDVDKRWERLLKLEQL</sequence>